<accession>A0A0E0PJ87</accession>
<dbReference type="Proteomes" id="UP000008022">
    <property type="component" value="Unassembled WGS sequence"/>
</dbReference>
<dbReference type="AlphaFoldDB" id="A0A0E0PJ87"/>
<proteinExistence type="predicted"/>
<evidence type="ECO:0000313" key="2">
    <source>
        <dbReference type="Proteomes" id="UP000008022"/>
    </source>
</evidence>
<reference evidence="1" key="2">
    <citation type="submission" date="2015-06" db="UniProtKB">
        <authorList>
            <consortium name="EnsemblPlants"/>
        </authorList>
    </citation>
    <scope>IDENTIFICATION</scope>
</reference>
<evidence type="ECO:0000313" key="1">
    <source>
        <dbReference type="EnsemblPlants" id="ORUFI05G08570.1"/>
    </source>
</evidence>
<dbReference type="Gramene" id="ORUFI05G08570.1">
    <property type="protein sequence ID" value="ORUFI05G08570.1"/>
    <property type="gene ID" value="ORUFI05G08570"/>
</dbReference>
<dbReference type="HOGENOM" id="CLU_1780268_0_0_1"/>
<protein>
    <submittedName>
        <fullName evidence="1">Uncharacterized protein</fullName>
    </submittedName>
</protein>
<name>A0A0E0PJ87_ORYRU</name>
<organism evidence="1 2">
    <name type="scientific">Oryza rufipogon</name>
    <name type="common">Brownbeard rice</name>
    <name type="synonym">Asian wild rice</name>
    <dbReference type="NCBI Taxonomy" id="4529"/>
    <lineage>
        <taxon>Eukaryota</taxon>
        <taxon>Viridiplantae</taxon>
        <taxon>Streptophyta</taxon>
        <taxon>Embryophyta</taxon>
        <taxon>Tracheophyta</taxon>
        <taxon>Spermatophyta</taxon>
        <taxon>Magnoliopsida</taxon>
        <taxon>Liliopsida</taxon>
        <taxon>Poales</taxon>
        <taxon>Poaceae</taxon>
        <taxon>BOP clade</taxon>
        <taxon>Oryzoideae</taxon>
        <taxon>Oryzeae</taxon>
        <taxon>Oryzinae</taxon>
        <taxon>Oryza</taxon>
    </lineage>
</organism>
<reference evidence="2" key="1">
    <citation type="submission" date="2013-06" db="EMBL/GenBank/DDBJ databases">
        <authorList>
            <person name="Zhao Q."/>
        </authorList>
    </citation>
    <scope>NUCLEOTIDE SEQUENCE</scope>
    <source>
        <strain evidence="2">cv. W1943</strain>
    </source>
</reference>
<keyword evidence="2" id="KW-1185">Reference proteome</keyword>
<sequence length="149" mass="16580">MGPTSPLLLCERQGIDADEGACGGDRWWMAVTAVGRSTGTQSDKNMECSNVQTFNESKPLLHNKQIYNYLPQDYDMTDDDICAQITIETSSSTDVLVKINDIAPKQDQLLPILDENEYLDDNSITSAFLNDNKTSVHITRKISVLQHGQ</sequence>
<dbReference type="EnsemblPlants" id="ORUFI05G08570.1">
    <property type="protein sequence ID" value="ORUFI05G08570.1"/>
    <property type="gene ID" value="ORUFI05G08570"/>
</dbReference>